<evidence type="ECO:0000256" key="1">
    <source>
        <dbReference type="SAM" id="SignalP"/>
    </source>
</evidence>
<feature type="signal peptide" evidence="1">
    <location>
        <begin position="1"/>
        <end position="27"/>
    </location>
</feature>
<dbReference type="KEGG" id="nmes:H9L09_01590"/>
<dbReference type="Proteomes" id="UP000515947">
    <property type="component" value="Chromosome"/>
</dbReference>
<dbReference type="AlphaFoldDB" id="A0A7G9RC85"/>
<feature type="chain" id="PRO_5038973495" description="Nuclear transport factor 2 family protein" evidence="1">
    <location>
        <begin position="28"/>
        <end position="175"/>
    </location>
</feature>
<protein>
    <recommendedName>
        <fullName evidence="4">Nuclear transport factor 2 family protein</fullName>
    </recommendedName>
</protein>
<proteinExistence type="predicted"/>
<keyword evidence="1" id="KW-0732">Signal</keyword>
<evidence type="ECO:0000313" key="3">
    <source>
        <dbReference type="Proteomes" id="UP000515947"/>
    </source>
</evidence>
<accession>A0A7G9RC85</accession>
<dbReference type="PROSITE" id="PS51257">
    <property type="entry name" value="PROKAR_LIPOPROTEIN"/>
    <property type="match status" value="1"/>
</dbReference>
<reference evidence="2 3" key="1">
    <citation type="submission" date="2020-08" db="EMBL/GenBank/DDBJ databases">
        <title>Genome sequence of Nocardioides mesophilus KACC 16243T.</title>
        <authorList>
            <person name="Hyun D.-W."/>
            <person name="Bae J.-W."/>
        </authorList>
    </citation>
    <scope>NUCLEOTIDE SEQUENCE [LARGE SCALE GENOMIC DNA]</scope>
    <source>
        <strain evidence="2 3">KACC 16243</strain>
    </source>
</reference>
<evidence type="ECO:0000313" key="2">
    <source>
        <dbReference type="EMBL" id="QNN53210.1"/>
    </source>
</evidence>
<keyword evidence="3" id="KW-1185">Reference proteome</keyword>
<organism evidence="2 3">
    <name type="scientific">Nocardioides mesophilus</name>
    <dbReference type="NCBI Taxonomy" id="433659"/>
    <lineage>
        <taxon>Bacteria</taxon>
        <taxon>Bacillati</taxon>
        <taxon>Actinomycetota</taxon>
        <taxon>Actinomycetes</taxon>
        <taxon>Propionibacteriales</taxon>
        <taxon>Nocardioidaceae</taxon>
        <taxon>Nocardioides</taxon>
    </lineage>
</organism>
<gene>
    <name evidence="2" type="ORF">H9L09_01590</name>
</gene>
<name>A0A7G9RC85_9ACTN</name>
<dbReference type="RefSeq" id="WP_187579052.1">
    <property type="nucleotide sequence ID" value="NZ_CP060713.1"/>
</dbReference>
<evidence type="ECO:0008006" key="4">
    <source>
        <dbReference type="Google" id="ProtNLM"/>
    </source>
</evidence>
<sequence length="175" mass="18634">MRPLPGLCALSLLVLVLAGCGSGSPPASVRSSAPGAGARAVRAAPAAEGRVVAAARVLRRWDAARAVAYSRGSVPLLRRLYADGAGADDVRLLRDYARRGLRVQEMTTQLLAVEVLRHRPGLWRLRVTDRLSHAVAVGATGRVLLPRDDASTRTVQLVRQGGRWRAQRVSGPAPP</sequence>
<dbReference type="EMBL" id="CP060713">
    <property type="protein sequence ID" value="QNN53210.1"/>
    <property type="molecule type" value="Genomic_DNA"/>
</dbReference>